<evidence type="ECO:0000256" key="3">
    <source>
        <dbReference type="ARBA" id="ARBA00023274"/>
    </source>
</evidence>
<keyword evidence="5" id="KW-0812">Transmembrane</keyword>
<evidence type="ECO:0000256" key="5">
    <source>
        <dbReference type="SAM" id="Phobius"/>
    </source>
</evidence>
<dbReference type="VEuPathDB" id="FungiDB:MGL_4110"/>
<dbReference type="PANTHER" id="PTHR12850">
    <property type="entry name" value="40S RIBOSOMAL PROTEIN S25"/>
    <property type="match status" value="1"/>
</dbReference>
<keyword evidence="5" id="KW-0472">Membrane</keyword>
<dbReference type="OrthoDB" id="10263513at2759"/>
<dbReference type="GO" id="GO:0005840">
    <property type="term" value="C:ribosome"/>
    <property type="evidence" value="ECO:0007669"/>
    <property type="project" value="UniProtKB-KW"/>
</dbReference>
<keyword evidence="5" id="KW-1133">Transmembrane helix</keyword>
<feature type="compositionally biased region" description="Acidic residues" evidence="4">
    <location>
        <begin position="33"/>
        <end position="66"/>
    </location>
</feature>
<evidence type="ECO:0000256" key="1">
    <source>
        <dbReference type="ARBA" id="ARBA00009106"/>
    </source>
</evidence>
<gene>
    <name evidence="6" type="ORF">MGL_4110</name>
</gene>
<accession>A8QD42</accession>
<evidence type="ECO:0000256" key="4">
    <source>
        <dbReference type="SAM" id="MobiDB-lite"/>
    </source>
</evidence>
<reference evidence="6 7" key="1">
    <citation type="journal article" date="2007" name="Proc. Natl. Acad. Sci. U.S.A.">
        <title>Dandruff-associated Malassezia genomes reveal convergent and divergent virulence traits shared with plant and human fungal pathogens.</title>
        <authorList>
            <person name="Xu J."/>
            <person name="Saunders C.W."/>
            <person name="Hu P."/>
            <person name="Grant R.A."/>
            <person name="Boekhout T."/>
            <person name="Kuramae E.E."/>
            <person name="Kronstad J.W."/>
            <person name="Deangelis Y.M."/>
            <person name="Reeder N.L."/>
            <person name="Johnstone K.R."/>
            <person name="Leland M."/>
            <person name="Fieno A.M."/>
            <person name="Begley W.M."/>
            <person name="Sun Y."/>
            <person name="Lacey M.P."/>
            <person name="Chaudhary T."/>
            <person name="Keough T."/>
            <person name="Chu L."/>
            <person name="Sears R."/>
            <person name="Yuan B."/>
            <person name="Dawson T.L.Jr."/>
        </authorList>
    </citation>
    <scope>NUCLEOTIDE SEQUENCE [LARGE SCALE GENOMIC DNA]</scope>
    <source>
        <strain evidence="7">ATCC MYA-4612 / CBS 7966</strain>
    </source>
</reference>
<keyword evidence="2" id="KW-0689">Ribosomal protein</keyword>
<dbReference type="EMBL" id="AAYY01000020">
    <property type="protein sequence ID" value="EDP41561.1"/>
    <property type="molecule type" value="Genomic_DNA"/>
</dbReference>
<dbReference type="STRING" id="425265.A8QD42"/>
<dbReference type="KEGG" id="mgl:MGL_4110"/>
<organism evidence="6 7">
    <name type="scientific">Malassezia globosa (strain ATCC MYA-4612 / CBS 7966)</name>
    <name type="common">Dandruff-associated fungus</name>
    <dbReference type="NCBI Taxonomy" id="425265"/>
    <lineage>
        <taxon>Eukaryota</taxon>
        <taxon>Fungi</taxon>
        <taxon>Dikarya</taxon>
        <taxon>Basidiomycota</taxon>
        <taxon>Ustilaginomycotina</taxon>
        <taxon>Malasseziomycetes</taxon>
        <taxon>Malasseziales</taxon>
        <taxon>Malasseziaceae</taxon>
        <taxon>Malassezia</taxon>
    </lineage>
</organism>
<dbReference type="InParanoid" id="A8QD42"/>
<dbReference type="FunFam" id="3.30.63.20:FF:000001">
    <property type="entry name" value="40S ribosomal protein S25"/>
    <property type="match status" value="1"/>
</dbReference>
<evidence type="ECO:0000313" key="6">
    <source>
        <dbReference type="EMBL" id="EDP41561.1"/>
    </source>
</evidence>
<dbReference type="Proteomes" id="UP000008837">
    <property type="component" value="Unassembled WGS sequence"/>
</dbReference>
<dbReference type="Pfam" id="PF03297">
    <property type="entry name" value="Ribosomal_S25"/>
    <property type="match status" value="1"/>
</dbReference>
<name>A8QD42_MALGO</name>
<dbReference type="InterPro" id="IPR004977">
    <property type="entry name" value="Ribosomal_eS25"/>
</dbReference>
<keyword evidence="7" id="KW-1185">Reference proteome</keyword>
<protein>
    <recommendedName>
        <fullName evidence="8">40S ribosomal protein S25</fullName>
    </recommendedName>
</protein>
<evidence type="ECO:0008006" key="8">
    <source>
        <dbReference type="Google" id="ProtNLM"/>
    </source>
</evidence>
<dbReference type="AlphaFoldDB" id="A8QD42"/>
<dbReference type="Gene3D" id="3.30.63.20">
    <property type="match status" value="1"/>
</dbReference>
<feature type="transmembrane region" description="Helical" evidence="5">
    <location>
        <begin position="146"/>
        <end position="167"/>
    </location>
</feature>
<sequence length="297" mass="34240">MAIIEDVDDDAASLQSPKEQTLRENTFIPGNDETTELEDEQVLDAWDDSDVEDDDDDDDDDGEIDLDYPSYKEHTAKDLYEEIEDAQLSGTMTFTLDLITWSIPFLFIFEILSLLVQKQYNEEFSLTNEIQQILARMPHLCEKRRWLIQSVMFVLGTLAGCYMAYLVNREIVVLHEGPQWLRRRLNGFRPNDLLAKMPPKKSAIAAAASKTGKKKKWSKGKVKDKAQNAVYLDKVLYERVIKEVPTFKMITPSVLIDRLKINGSLARLAIRHFEREGQIKPLIHHHGQLVYTRARND</sequence>
<comment type="caution">
    <text evidence="6">The sequence shown here is derived from an EMBL/GenBank/DDBJ whole genome shotgun (WGS) entry which is preliminary data.</text>
</comment>
<evidence type="ECO:0000313" key="7">
    <source>
        <dbReference type="Proteomes" id="UP000008837"/>
    </source>
</evidence>
<dbReference type="GO" id="GO:1990904">
    <property type="term" value="C:ribonucleoprotein complex"/>
    <property type="evidence" value="ECO:0007669"/>
    <property type="project" value="UniProtKB-KW"/>
</dbReference>
<feature type="compositionally biased region" description="Acidic residues" evidence="4">
    <location>
        <begin position="1"/>
        <end position="11"/>
    </location>
</feature>
<evidence type="ECO:0000256" key="2">
    <source>
        <dbReference type="ARBA" id="ARBA00022980"/>
    </source>
</evidence>
<feature type="region of interest" description="Disordered" evidence="4">
    <location>
        <begin position="1"/>
        <end position="68"/>
    </location>
</feature>
<dbReference type="RefSeq" id="XP_001728775.1">
    <property type="nucleotide sequence ID" value="XM_001728723.1"/>
</dbReference>
<dbReference type="GeneID" id="5853083"/>
<proteinExistence type="inferred from homology"/>
<feature type="transmembrane region" description="Helical" evidence="5">
    <location>
        <begin position="98"/>
        <end position="116"/>
    </location>
</feature>
<keyword evidence="3" id="KW-0687">Ribonucleoprotein</keyword>
<comment type="similarity">
    <text evidence="1">Belongs to the eukaryotic ribosomal protein eS25 family.</text>
</comment>